<feature type="region of interest" description="Disordered" evidence="1">
    <location>
        <begin position="54"/>
        <end position="75"/>
    </location>
</feature>
<dbReference type="EMBL" id="JYDP01000003">
    <property type="protein sequence ID" value="KRZ18320.1"/>
    <property type="molecule type" value="Genomic_DNA"/>
</dbReference>
<evidence type="ECO:0000256" key="1">
    <source>
        <dbReference type="SAM" id="MobiDB-lite"/>
    </source>
</evidence>
<dbReference type="AlphaFoldDB" id="A0A0V1I770"/>
<organism evidence="2 3">
    <name type="scientific">Trichinella zimbabwensis</name>
    <dbReference type="NCBI Taxonomy" id="268475"/>
    <lineage>
        <taxon>Eukaryota</taxon>
        <taxon>Metazoa</taxon>
        <taxon>Ecdysozoa</taxon>
        <taxon>Nematoda</taxon>
        <taxon>Enoplea</taxon>
        <taxon>Dorylaimia</taxon>
        <taxon>Trichinellida</taxon>
        <taxon>Trichinellidae</taxon>
        <taxon>Trichinella</taxon>
    </lineage>
</organism>
<proteinExistence type="predicted"/>
<protein>
    <submittedName>
        <fullName evidence="2">Uncharacterized protein</fullName>
    </submittedName>
</protein>
<gene>
    <name evidence="2" type="ORF">T11_10283</name>
</gene>
<dbReference type="Proteomes" id="UP000055024">
    <property type="component" value="Unassembled WGS sequence"/>
</dbReference>
<evidence type="ECO:0000313" key="2">
    <source>
        <dbReference type="EMBL" id="KRZ18320.1"/>
    </source>
</evidence>
<name>A0A0V1I770_9BILA</name>
<comment type="caution">
    <text evidence="2">The sequence shown here is derived from an EMBL/GenBank/DDBJ whole genome shotgun (WGS) entry which is preliminary data.</text>
</comment>
<accession>A0A0V1I770</accession>
<sequence length="75" mass="9230">MFYNYLMYNFILRTNFKRNAFQQSINVIKLKYDEYLLEYNTTFNAICKRYHDKQQQANESDQRNTRHKTSCNAET</sequence>
<reference evidence="2 3" key="1">
    <citation type="submission" date="2015-01" db="EMBL/GenBank/DDBJ databases">
        <title>Evolution of Trichinella species and genotypes.</title>
        <authorList>
            <person name="Korhonen P.K."/>
            <person name="Edoardo P."/>
            <person name="Giuseppe L.R."/>
            <person name="Gasser R.B."/>
        </authorList>
    </citation>
    <scope>NUCLEOTIDE SEQUENCE [LARGE SCALE GENOMIC DNA]</scope>
    <source>
        <strain evidence="2">ISS1029</strain>
    </source>
</reference>
<evidence type="ECO:0000313" key="3">
    <source>
        <dbReference type="Proteomes" id="UP000055024"/>
    </source>
</evidence>
<keyword evidence="3" id="KW-1185">Reference proteome</keyword>